<dbReference type="Gene3D" id="6.10.340.10">
    <property type="match status" value="1"/>
</dbReference>
<evidence type="ECO:0000256" key="3">
    <source>
        <dbReference type="ARBA" id="ARBA00022989"/>
    </source>
</evidence>
<evidence type="ECO:0000256" key="2">
    <source>
        <dbReference type="ARBA" id="ARBA00022692"/>
    </source>
</evidence>
<proteinExistence type="inferred from homology"/>
<comment type="subcellular location">
    <subcellularLocation>
        <location evidence="1">Membrane</location>
        <topology evidence="1">Multi-pass membrane protein</topology>
    </subcellularLocation>
</comment>
<keyword evidence="4 8" id="KW-0472">Membrane</keyword>
<evidence type="ECO:0000313" key="12">
    <source>
        <dbReference type="Proteomes" id="UP000316416"/>
    </source>
</evidence>
<keyword evidence="12" id="KW-1185">Reference proteome</keyword>
<dbReference type="InterPro" id="IPR003660">
    <property type="entry name" value="HAMP_dom"/>
</dbReference>
<reference evidence="11" key="1">
    <citation type="submission" date="2021-07" db="EMBL/GenBank/DDBJ databases">
        <title>Shewanella sp. YLB-07 whole genome sequence.</title>
        <authorList>
            <person name="Yu L."/>
        </authorList>
    </citation>
    <scope>NUCLEOTIDE SEQUENCE</scope>
    <source>
        <strain evidence="11">YLB-08</strain>
    </source>
</reference>
<evidence type="ECO:0000256" key="6">
    <source>
        <dbReference type="ARBA" id="ARBA00029447"/>
    </source>
</evidence>
<dbReference type="RefSeq" id="WP_142873097.1">
    <property type="nucleotide sequence ID" value="NZ_CP045503.2"/>
</dbReference>
<dbReference type="InterPro" id="IPR004089">
    <property type="entry name" value="MCPsignal_dom"/>
</dbReference>
<evidence type="ECO:0000313" key="11">
    <source>
        <dbReference type="EMBL" id="QPG56144.1"/>
    </source>
</evidence>
<gene>
    <name evidence="11" type="ORF">FM038_000910</name>
</gene>
<dbReference type="PANTHER" id="PTHR32089:SF119">
    <property type="entry name" value="METHYL-ACCEPTING CHEMOTAXIS PROTEIN CTPL"/>
    <property type="match status" value="1"/>
</dbReference>
<dbReference type="PROSITE" id="PS50885">
    <property type="entry name" value="HAMP"/>
    <property type="match status" value="1"/>
</dbReference>
<dbReference type="SMART" id="SM00304">
    <property type="entry name" value="HAMP"/>
    <property type="match status" value="2"/>
</dbReference>
<dbReference type="Gene3D" id="1.10.287.950">
    <property type="entry name" value="Methyl-accepting chemotaxis protein"/>
    <property type="match status" value="1"/>
</dbReference>
<dbReference type="Proteomes" id="UP000316416">
    <property type="component" value="Chromosome"/>
</dbReference>
<organism evidence="11 12">
    <name type="scientific">Shewanella eurypsychrophilus</name>
    <dbReference type="NCBI Taxonomy" id="2593656"/>
    <lineage>
        <taxon>Bacteria</taxon>
        <taxon>Pseudomonadati</taxon>
        <taxon>Pseudomonadota</taxon>
        <taxon>Gammaproteobacteria</taxon>
        <taxon>Alteromonadales</taxon>
        <taxon>Shewanellaceae</taxon>
        <taxon>Shewanella</taxon>
    </lineage>
</organism>
<feature type="domain" description="Methyl-accepting transducer" evidence="9">
    <location>
        <begin position="377"/>
        <end position="638"/>
    </location>
</feature>
<sequence>MKISTLSLSASATLLLLAAVLATLVVWSNEKRHDIEVKSNNLQQLQQTFLVEIRRELDAYLNTGDANQLEIAKTLLEQIESSLAINNDSDVESLRRLLSHFIQSLDTDYRAAGKLAGNPRQLLAHAEAEMLDNNRRLADYADVGRSNSLSLSEQYLRLTRQLPPLVYQLSQLTQGYLIGKDQRLQSILQSTIDELEIWHNRLDSLPLIGIYESQEIDEFALGGAEEEVLEIGETYRSELLSLSNRYKREVTNTYNLLQDNQLIQQQLKQSISEVEQAMLELSATQARQNQQLKKELQLALYTVVSVLALFAVIYLLLQQRRVVSPLKQLNHAFQKLSESNSRERLEINRRCETGQIAGHFNLLLQRFEEEDESQREQMSLVSQSLSNLVERISQITHSTDETQHVVSQAQSQTDEIRSLAHEVSTTSSLVEQSAEQTMLQMQISQSEAELMLQATEETQQAVIQSHLSLSSLTTSVEDVSKIIDVIGNIAEQTNLLALNAAIEAARAGEQGRGFAVVADEVRSLSQRTQASLKEIMDILNQLNQANGELAINMTGIEQATQRQKARAQGLSDVALSVQAQASDMAVTAKQGSINAQQQVNYLDEFVHAMLMLKNQAQSASQQSEVIGNEVQQSVQDIEANLGIANKETHLSHAA</sequence>
<dbReference type="EMBL" id="CP045503">
    <property type="protein sequence ID" value="QPG56144.1"/>
    <property type="molecule type" value="Genomic_DNA"/>
</dbReference>
<feature type="domain" description="HAMP" evidence="10">
    <location>
        <begin position="320"/>
        <end position="372"/>
    </location>
</feature>
<dbReference type="Pfam" id="PF00015">
    <property type="entry name" value="MCPsignal"/>
    <property type="match status" value="1"/>
</dbReference>
<evidence type="ECO:0000259" key="10">
    <source>
        <dbReference type="PROSITE" id="PS50885"/>
    </source>
</evidence>
<feature type="transmembrane region" description="Helical" evidence="8">
    <location>
        <begin position="298"/>
        <end position="317"/>
    </location>
</feature>
<dbReference type="CDD" id="cd06225">
    <property type="entry name" value="HAMP"/>
    <property type="match status" value="1"/>
</dbReference>
<evidence type="ECO:0000256" key="5">
    <source>
        <dbReference type="ARBA" id="ARBA00023224"/>
    </source>
</evidence>
<evidence type="ECO:0000256" key="8">
    <source>
        <dbReference type="SAM" id="Phobius"/>
    </source>
</evidence>
<keyword evidence="5 7" id="KW-0807">Transducer</keyword>
<keyword evidence="2 8" id="KW-0812">Transmembrane</keyword>
<dbReference type="SMART" id="SM00283">
    <property type="entry name" value="MA"/>
    <property type="match status" value="1"/>
</dbReference>
<dbReference type="PROSITE" id="PS50111">
    <property type="entry name" value="CHEMOTAXIS_TRANSDUC_2"/>
    <property type="match status" value="1"/>
</dbReference>
<evidence type="ECO:0000256" key="4">
    <source>
        <dbReference type="ARBA" id="ARBA00023136"/>
    </source>
</evidence>
<keyword evidence="3 8" id="KW-1133">Transmembrane helix</keyword>
<name>A0ABX6V0N3_9GAMM</name>
<evidence type="ECO:0000256" key="1">
    <source>
        <dbReference type="ARBA" id="ARBA00004141"/>
    </source>
</evidence>
<evidence type="ECO:0000256" key="7">
    <source>
        <dbReference type="PROSITE-ProRule" id="PRU00284"/>
    </source>
</evidence>
<accession>A0ABX6V0N3</accession>
<dbReference type="SUPFAM" id="SSF58104">
    <property type="entry name" value="Methyl-accepting chemotaxis protein (MCP) signaling domain"/>
    <property type="match status" value="1"/>
</dbReference>
<comment type="similarity">
    <text evidence="6">Belongs to the methyl-accepting chemotaxis (MCP) protein family.</text>
</comment>
<evidence type="ECO:0000259" key="9">
    <source>
        <dbReference type="PROSITE" id="PS50111"/>
    </source>
</evidence>
<dbReference type="PANTHER" id="PTHR32089">
    <property type="entry name" value="METHYL-ACCEPTING CHEMOTAXIS PROTEIN MCPB"/>
    <property type="match status" value="1"/>
</dbReference>
<dbReference type="Pfam" id="PF00672">
    <property type="entry name" value="HAMP"/>
    <property type="match status" value="1"/>
</dbReference>
<protein>
    <submittedName>
        <fullName evidence="11">Methyl-accepting chemotaxis protein</fullName>
    </submittedName>
</protein>